<dbReference type="InParanoid" id="A0A177CHA1"/>
<keyword evidence="3" id="KW-1185">Reference proteome</keyword>
<feature type="compositionally biased region" description="Basic and acidic residues" evidence="1">
    <location>
        <begin position="164"/>
        <end position="174"/>
    </location>
</feature>
<protein>
    <submittedName>
        <fullName evidence="2">Uncharacterized protein</fullName>
    </submittedName>
</protein>
<accession>A0A177CHA1</accession>
<dbReference type="GeneID" id="28766227"/>
<proteinExistence type="predicted"/>
<sequence>MGDIHSSEGNSDSKLLSNPNRGYYGKSYPGQRFFVQEPGPFGEKSTRGGTLMGWSFITTHGGKVTGYTSSYVFHKDGKQPNFAIEDGEMAVYNGKRKGKESENPSSWRRLSDSRLVESVAQMRKKTLKADGWTMIAPHEWAIEEMPRKMSVAPESPSEGSASKETSESKGDRKPQYQSAPIVSSSSKESLLQRSADEDTELFESLFSKKRRKEHAEKFFMSLLAKGQPWLGARSSLAHPIVFDPNVPWEMLPYKAFTHTTPQCAALGHFLSRSETDKPTNPLMKSPNFTIIIRDIGRFDHTGRQPGLMIQATNFSIRQLDRGFVPGERRVEIWRNGETFCFPGVIAVMADRCAWFLGDEELRRGEWIMEMEKRKNLVSGVGLGQP</sequence>
<evidence type="ECO:0000256" key="1">
    <source>
        <dbReference type="SAM" id="MobiDB-lite"/>
    </source>
</evidence>
<feature type="compositionally biased region" description="Polar residues" evidence="1">
    <location>
        <begin position="7"/>
        <end position="20"/>
    </location>
</feature>
<dbReference type="RefSeq" id="XP_018037071.1">
    <property type="nucleotide sequence ID" value="XM_018182741.1"/>
</dbReference>
<evidence type="ECO:0000313" key="2">
    <source>
        <dbReference type="EMBL" id="OAG06706.1"/>
    </source>
</evidence>
<evidence type="ECO:0000313" key="3">
    <source>
        <dbReference type="Proteomes" id="UP000077069"/>
    </source>
</evidence>
<organism evidence="2 3">
    <name type="scientific">Paraphaeosphaeria sporulosa</name>
    <dbReference type="NCBI Taxonomy" id="1460663"/>
    <lineage>
        <taxon>Eukaryota</taxon>
        <taxon>Fungi</taxon>
        <taxon>Dikarya</taxon>
        <taxon>Ascomycota</taxon>
        <taxon>Pezizomycotina</taxon>
        <taxon>Dothideomycetes</taxon>
        <taxon>Pleosporomycetidae</taxon>
        <taxon>Pleosporales</taxon>
        <taxon>Massarineae</taxon>
        <taxon>Didymosphaeriaceae</taxon>
        <taxon>Paraphaeosphaeria</taxon>
    </lineage>
</organism>
<gene>
    <name evidence="2" type="ORF">CC84DRAFT_1215741</name>
</gene>
<reference evidence="2 3" key="1">
    <citation type="submission" date="2016-05" db="EMBL/GenBank/DDBJ databases">
        <title>Comparative analysis of secretome profiles of manganese(II)-oxidizing ascomycete fungi.</title>
        <authorList>
            <consortium name="DOE Joint Genome Institute"/>
            <person name="Zeiner C.A."/>
            <person name="Purvine S.O."/>
            <person name="Zink E.M."/>
            <person name="Wu S."/>
            <person name="Pasa-Tolic L."/>
            <person name="Chaput D.L."/>
            <person name="Haridas S."/>
            <person name="Grigoriev I.V."/>
            <person name="Santelli C.M."/>
            <person name="Hansel C.M."/>
        </authorList>
    </citation>
    <scope>NUCLEOTIDE SEQUENCE [LARGE SCALE GENOMIC DNA]</scope>
    <source>
        <strain evidence="2 3">AP3s5-JAC2a</strain>
    </source>
</reference>
<feature type="region of interest" description="Disordered" evidence="1">
    <location>
        <begin position="144"/>
        <end position="194"/>
    </location>
</feature>
<dbReference type="OrthoDB" id="3778541at2759"/>
<dbReference type="Proteomes" id="UP000077069">
    <property type="component" value="Unassembled WGS sequence"/>
</dbReference>
<name>A0A177CHA1_9PLEO</name>
<feature type="region of interest" description="Disordered" evidence="1">
    <location>
        <begin position="1"/>
        <end position="29"/>
    </location>
</feature>
<dbReference type="EMBL" id="KV441551">
    <property type="protein sequence ID" value="OAG06706.1"/>
    <property type="molecule type" value="Genomic_DNA"/>
</dbReference>
<feature type="compositionally biased region" description="Low complexity" evidence="1">
    <location>
        <begin position="183"/>
        <end position="193"/>
    </location>
</feature>
<dbReference type="AlphaFoldDB" id="A0A177CHA1"/>